<organism evidence="3">
    <name type="scientific">Physcomitrium patens</name>
    <name type="common">Spreading-leaved earth moss</name>
    <name type="synonym">Physcomitrella patens</name>
    <dbReference type="NCBI Taxonomy" id="3218"/>
    <lineage>
        <taxon>Eukaryota</taxon>
        <taxon>Viridiplantae</taxon>
        <taxon>Streptophyta</taxon>
        <taxon>Embryophyta</taxon>
        <taxon>Bryophyta</taxon>
        <taxon>Bryophytina</taxon>
        <taxon>Bryopsida</taxon>
        <taxon>Funariidae</taxon>
        <taxon>Funariales</taxon>
        <taxon>Funariaceae</taxon>
        <taxon>Physcomitrium</taxon>
    </lineage>
</organism>
<evidence type="ECO:0008006" key="6">
    <source>
        <dbReference type="Google" id="ProtNLM"/>
    </source>
</evidence>
<feature type="compositionally biased region" description="Basic and acidic residues" evidence="1">
    <location>
        <begin position="523"/>
        <end position="539"/>
    </location>
</feature>
<dbReference type="EMBL" id="ABEU02000002">
    <property type="protein sequence ID" value="PNR60523.1"/>
    <property type="molecule type" value="Genomic_DNA"/>
</dbReference>
<feature type="compositionally biased region" description="Basic and acidic residues" evidence="1">
    <location>
        <begin position="603"/>
        <end position="637"/>
    </location>
</feature>
<dbReference type="EMBL" id="ABEU02000002">
    <property type="protein sequence ID" value="PNR60524.1"/>
    <property type="molecule type" value="Genomic_DNA"/>
</dbReference>
<reference evidence="3 5" key="1">
    <citation type="journal article" date="2008" name="Science">
        <title>The Physcomitrella genome reveals evolutionary insights into the conquest of land by plants.</title>
        <authorList>
            <person name="Rensing S."/>
            <person name="Lang D."/>
            <person name="Zimmer A."/>
            <person name="Terry A."/>
            <person name="Salamov A."/>
            <person name="Shapiro H."/>
            <person name="Nishiyama T."/>
            <person name="Perroud P.-F."/>
            <person name="Lindquist E."/>
            <person name="Kamisugi Y."/>
            <person name="Tanahashi T."/>
            <person name="Sakakibara K."/>
            <person name="Fujita T."/>
            <person name="Oishi K."/>
            <person name="Shin-I T."/>
            <person name="Kuroki Y."/>
            <person name="Toyoda A."/>
            <person name="Suzuki Y."/>
            <person name="Hashimoto A."/>
            <person name="Yamaguchi K."/>
            <person name="Sugano A."/>
            <person name="Kohara Y."/>
            <person name="Fujiyama A."/>
            <person name="Anterola A."/>
            <person name="Aoki S."/>
            <person name="Ashton N."/>
            <person name="Barbazuk W.B."/>
            <person name="Barker E."/>
            <person name="Bennetzen J."/>
            <person name="Bezanilla M."/>
            <person name="Blankenship R."/>
            <person name="Cho S.H."/>
            <person name="Dutcher S."/>
            <person name="Estelle M."/>
            <person name="Fawcett J.A."/>
            <person name="Gundlach H."/>
            <person name="Hanada K."/>
            <person name="Heyl A."/>
            <person name="Hicks K.A."/>
            <person name="Hugh J."/>
            <person name="Lohr M."/>
            <person name="Mayer K."/>
            <person name="Melkozernov A."/>
            <person name="Murata T."/>
            <person name="Nelson D."/>
            <person name="Pils B."/>
            <person name="Prigge M."/>
            <person name="Reiss B."/>
            <person name="Renner T."/>
            <person name="Rombauts S."/>
            <person name="Rushton P."/>
            <person name="Sanderfoot A."/>
            <person name="Schween G."/>
            <person name="Shiu S.-H."/>
            <person name="Stueber K."/>
            <person name="Theodoulou F.L."/>
            <person name="Tu H."/>
            <person name="Van de Peer Y."/>
            <person name="Verrier P.J."/>
            <person name="Waters E."/>
            <person name="Wood A."/>
            <person name="Yang L."/>
            <person name="Cove D."/>
            <person name="Cuming A."/>
            <person name="Hasebe M."/>
            <person name="Lucas S."/>
            <person name="Mishler D.B."/>
            <person name="Reski R."/>
            <person name="Grigoriev I."/>
            <person name="Quatrano R.S."/>
            <person name="Boore J.L."/>
        </authorList>
    </citation>
    <scope>NUCLEOTIDE SEQUENCE [LARGE SCALE GENOMIC DNA]</scope>
    <source>
        <strain evidence="4 5">cv. Gransden 2004</strain>
    </source>
</reference>
<evidence type="ECO:0000313" key="4">
    <source>
        <dbReference type="EnsemblPlants" id="PAC:32934568.CDS.1"/>
    </source>
</evidence>
<feature type="region of interest" description="Disordered" evidence="1">
    <location>
        <begin position="466"/>
        <end position="488"/>
    </location>
</feature>
<dbReference type="EnsemblPlants" id="Pp3c2_28350V3.1">
    <property type="protein sequence ID" value="PAC:32937158.CDS.1"/>
    <property type="gene ID" value="Pp3c2_28350"/>
</dbReference>
<dbReference type="Proteomes" id="UP000006727">
    <property type="component" value="Chromosome 2"/>
</dbReference>
<dbReference type="RefSeq" id="XP_024368810.1">
    <property type="nucleotide sequence ID" value="XM_024513042.2"/>
</dbReference>
<dbReference type="EnsemblPlants" id="Pp3c2_28330V3.1">
    <property type="protein sequence ID" value="PAC:32934568.CDS.1"/>
    <property type="gene ID" value="Pp3c2_28330"/>
</dbReference>
<feature type="compositionally biased region" description="Basic and acidic residues" evidence="1">
    <location>
        <begin position="1"/>
        <end position="22"/>
    </location>
</feature>
<dbReference type="GO" id="GO:0031213">
    <property type="term" value="C:RSF complex"/>
    <property type="evidence" value="ECO:0007669"/>
    <property type="project" value="InterPro"/>
</dbReference>
<dbReference type="Gramene" id="Pp3c2_28330V3.1">
    <property type="protein sequence ID" value="PAC:32934568.CDS.1"/>
    <property type="gene ID" value="Pp3c2_28330"/>
</dbReference>
<proteinExistence type="predicted"/>
<dbReference type="PaxDb" id="3218-PP1S22_233V6.1"/>
<dbReference type="GO" id="GO:0006355">
    <property type="term" value="P:regulation of DNA-templated transcription"/>
    <property type="evidence" value="ECO:0007669"/>
    <property type="project" value="InterPro"/>
</dbReference>
<dbReference type="STRING" id="3218.A0A2K1L3C0"/>
<protein>
    <recommendedName>
        <fullName evidence="6">DDT domain-containing protein</fullName>
    </recommendedName>
</protein>
<dbReference type="Gramene" id="Pp3c2_28350V3.1">
    <property type="protein sequence ID" value="PAC:32937158.CDS.1"/>
    <property type="gene ID" value="Pp3c2_28350"/>
</dbReference>
<dbReference type="EnsemblPlants" id="Pp3c2_28330V3.2">
    <property type="protein sequence ID" value="PAC:32934569.CDS.1"/>
    <property type="gene ID" value="Pp3c2_28330"/>
</dbReference>
<dbReference type="Gramene" id="Pp3c2_28350V3.2">
    <property type="protein sequence ID" value="PAC:32937159.CDS.1"/>
    <property type="gene ID" value="Pp3c2_28350"/>
</dbReference>
<reference evidence="3 5" key="2">
    <citation type="journal article" date="2018" name="Plant J.">
        <title>The Physcomitrella patens chromosome-scale assembly reveals moss genome structure and evolution.</title>
        <authorList>
            <person name="Lang D."/>
            <person name="Ullrich K.K."/>
            <person name="Murat F."/>
            <person name="Fuchs J."/>
            <person name="Jenkins J."/>
            <person name="Haas F.B."/>
            <person name="Piednoel M."/>
            <person name="Gundlach H."/>
            <person name="Van Bel M."/>
            <person name="Meyberg R."/>
            <person name="Vives C."/>
            <person name="Morata J."/>
            <person name="Symeonidi A."/>
            <person name="Hiss M."/>
            <person name="Muchero W."/>
            <person name="Kamisugi Y."/>
            <person name="Saleh O."/>
            <person name="Blanc G."/>
            <person name="Decker E.L."/>
            <person name="van Gessel N."/>
            <person name="Grimwood J."/>
            <person name="Hayes R.D."/>
            <person name="Graham S.W."/>
            <person name="Gunter L.E."/>
            <person name="McDaniel S.F."/>
            <person name="Hoernstein S.N.W."/>
            <person name="Larsson A."/>
            <person name="Li F.W."/>
            <person name="Perroud P.F."/>
            <person name="Phillips J."/>
            <person name="Ranjan P."/>
            <person name="Rokshar D.S."/>
            <person name="Rothfels C.J."/>
            <person name="Schneider L."/>
            <person name="Shu S."/>
            <person name="Stevenson D.W."/>
            <person name="Thummler F."/>
            <person name="Tillich M."/>
            <person name="Villarreal Aguilar J.C."/>
            <person name="Widiez T."/>
            <person name="Wong G.K."/>
            <person name="Wymore A."/>
            <person name="Zhang Y."/>
            <person name="Zimmer A.D."/>
            <person name="Quatrano R.S."/>
            <person name="Mayer K.F.X."/>
            <person name="Goodstein D."/>
            <person name="Casacuberta J.M."/>
            <person name="Vandepoele K."/>
            <person name="Reski R."/>
            <person name="Cuming A.C."/>
            <person name="Tuskan G.A."/>
            <person name="Maumus F."/>
            <person name="Salse J."/>
            <person name="Schmutz J."/>
            <person name="Rensing S.A."/>
        </authorList>
    </citation>
    <scope>NUCLEOTIDE SEQUENCE [LARGE SCALE GENOMIC DNA]</scope>
    <source>
        <strain evidence="4 5">cv. Gransden 2004</strain>
    </source>
</reference>
<feature type="compositionally biased region" description="Gly residues" evidence="1">
    <location>
        <begin position="558"/>
        <end position="568"/>
    </location>
</feature>
<dbReference type="Gramene" id="Pp3c2_28350V3.3">
    <property type="protein sequence ID" value="PAC:32937160.CDS.1"/>
    <property type="gene ID" value="Pp3c2_28350"/>
</dbReference>
<dbReference type="Gramene" id="Pp3c2_28330V3.2">
    <property type="protein sequence ID" value="PAC:32934569.CDS.1"/>
    <property type="gene ID" value="Pp3c2_28330"/>
</dbReference>
<dbReference type="PANTHER" id="PTHR14296">
    <property type="entry name" value="REMODELING AND SPACING FACTOR 1"/>
    <property type="match status" value="1"/>
</dbReference>
<gene>
    <name evidence="4" type="primary">LOC112279013</name>
    <name evidence="2" type="ORF">PHYPA_003316</name>
    <name evidence="3" type="ORF">PHYPA_003317</name>
</gene>
<evidence type="ECO:0000313" key="3">
    <source>
        <dbReference type="EMBL" id="PNR60524.1"/>
    </source>
</evidence>
<dbReference type="EnsemblPlants" id="Pp3c2_28350V3.3">
    <property type="protein sequence ID" value="PAC:32937160.CDS.1"/>
    <property type="gene ID" value="Pp3c2_28350"/>
</dbReference>
<name>A0A2K1L3C0_PHYPA</name>
<dbReference type="OrthoDB" id="303107at2759"/>
<accession>A0A2K1L3C0</accession>
<feature type="compositionally biased region" description="Basic residues" evidence="1">
    <location>
        <begin position="40"/>
        <end position="51"/>
    </location>
</feature>
<keyword evidence="5" id="KW-1185">Reference proteome</keyword>
<dbReference type="InterPro" id="IPR028938">
    <property type="entry name" value="Rsf1-like"/>
</dbReference>
<reference evidence="4" key="3">
    <citation type="submission" date="2020-12" db="UniProtKB">
        <authorList>
            <consortium name="EnsemblPlants"/>
        </authorList>
    </citation>
    <scope>IDENTIFICATION</scope>
</reference>
<evidence type="ECO:0000313" key="2">
    <source>
        <dbReference type="EMBL" id="PNR60523.1"/>
    </source>
</evidence>
<dbReference type="GeneID" id="112279013"/>
<sequence>MNEARNRKERTERQRPLGDINRRAMARPPLSPAVEIPVKRPSRACSSRRRLSNSSDGGGFVSSPTPPLPRTSSKVSNERSFSAELPPSRASASRTGVRAVSLALDSTMSPERMELRGLWEMAAVMNFFCVFRPIINNLPEFTMDELESAMLFPNSTLDTIHVVMLKGVPPAARVPLRGDTWPTVLSKKFKDWWWRVAEGPCPLLPCQGAELATYMDLDPPTRVRVLLALCEMRVEQEDARFYIDDSVKRSQMAEVRKERAGCGAEGTTFWLEEDEMLGQRLYREGQAIMPQPPSKNKARGWGRGRNVPPPDPGSWETCATNFEEFQEVSSRLLESRNRLEAAMGKKLMQSLMPQLEEIQKKKDRLVKKQQREAVLLDNMLAGNGLAAGRSRRERKPVTYTFDEFDRSINEAIKFTKKGVSDTSLRRESLRFGNGVNVAGHFGKERNGNAAYGHGGYANGVGAVRRSSRNAQSHPGVEFGAEDEGGVAGSEPHLVEADLGFSDDEIEGEVVYHDDYLAARQHKERSYSSERGESLRGHDQDDVDFDEVGEKDGEESEDYGGGSGSGGDSDGNEERVKKRQRRGPKVRLVNDLSREGAYRNARPVPDRDGGGGRGSEEEASDSDERIVRDTQQRLRVGEGARTGSDGRGVGGTLTERGDAGFEEASEASGSGCSSQMRNGKGGDMFQEERKRGHASSMGDDAQSVGHSREQSAEYSARSGSGEDQQEAGSVDFDEEEGMGQEVESSKGTGRRRQLLDLNEVATAARGSSPVSDNGESEHSDDEGEDGHGDEAG</sequence>
<feature type="region of interest" description="Disordered" evidence="1">
    <location>
        <begin position="1"/>
        <end position="92"/>
    </location>
</feature>
<feature type="compositionally biased region" description="Acidic residues" evidence="1">
    <location>
        <begin position="540"/>
        <end position="557"/>
    </location>
</feature>
<dbReference type="EnsemblPlants" id="Pp3c2_28350V3.2">
    <property type="protein sequence ID" value="PAC:32937159.CDS.1"/>
    <property type="gene ID" value="Pp3c2_28350"/>
</dbReference>
<dbReference type="PANTHER" id="PTHR14296:SF3">
    <property type="entry name" value="DIKAR, ISOFORM F"/>
    <property type="match status" value="1"/>
</dbReference>
<feature type="region of interest" description="Disordered" evidence="1">
    <location>
        <begin position="522"/>
        <end position="791"/>
    </location>
</feature>
<evidence type="ECO:0000313" key="5">
    <source>
        <dbReference type="Proteomes" id="UP000006727"/>
    </source>
</evidence>
<evidence type="ECO:0000256" key="1">
    <source>
        <dbReference type="SAM" id="MobiDB-lite"/>
    </source>
</evidence>
<dbReference type="AlphaFoldDB" id="A0A2K1L3C0"/>
<feature type="region of interest" description="Disordered" evidence="1">
    <location>
        <begin position="289"/>
        <end position="312"/>
    </location>
</feature>